<dbReference type="PANTHER" id="PTHR38454:SF1">
    <property type="entry name" value="INTEGRAL MEMBRANE PROTEIN"/>
    <property type="match status" value="1"/>
</dbReference>
<evidence type="ECO:0000313" key="3">
    <source>
        <dbReference type="Proteomes" id="UP000317093"/>
    </source>
</evidence>
<keyword evidence="3" id="KW-1185">Reference proteome</keyword>
<feature type="transmembrane region" description="Helical" evidence="1">
    <location>
        <begin position="397"/>
        <end position="420"/>
    </location>
</feature>
<evidence type="ECO:0000256" key="1">
    <source>
        <dbReference type="SAM" id="Phobius"/>
    </source>
</evidence>
<keyword evidence="1" id="KW-0812">Transmembrane</keyword>
<name>A0A518BD22_9BACT</name>
<dbReference type="Pfam" id="PF09586">
    <property type="entry name" value="YfhO"/>
    <property type="match status" value="1"/>
</dbReference>
<feature type="transmembrane region" description="Helical" evidence="1">
    <location>
        <begin position="758"/>
        <end position="782"/>
    </location>
</feature>
<dbReference type="EMBL" id="CP036279">
    <property type="protein sequence ID" value="QDU64881.1"/>
    <property type="molecule type" value="Genomic_DNA"/>
</dbReference>
<dbReference type="OrthoDB" id="9772884at2"/>
<feature type="transmembrane region" description="Helical" evidence="1">
    <location>
        <begin position="172"/>
        <end position="205"/>
    </location>
</feature>
<dbReference type="KEGG" id="knv:Pan216_57740"/>
<dbReference type="AlphaFoldDB" id="A0A518BD22"/>
<dbReference type="Proteomes" id="UP000317093">
    <property type="component" value="Chromosome"/>
</dbReference>
<accession>A0A518BD22</accession>
<proteinExistence type="predicted"/>
<feature type="transmembrane region" description="Helical" evidence="1">
    <location>
        <begin position="16"/>
        <end position="39"/>
    </location>
</feature>
<organism evidence="2 3">
    <name type="scientific">Kolteria novifilia</name>
    <dbReference type="NCBI Taxonomy" id="2527975"/>
    <lineage>
        <taxon>Bacteria</taxon>
        <taxon>Pseudomonadati</taxon>
        <taxon>Planctomycetota</taxon>
        <taxon>Planctomycetia</taxon>
        <taxon>Kolteriales</taxon>
        <taxon>Kolteriaceae</taxon>
        <taxon>Kolteria</taxon>
    </lineage>
</organism>
<feature type="transmembrane region" description="Helical" evidence="1">
    <location>
        <begin position="322"/>
        <end position="340"/>
    </location>
</feature>
<keyword evidence="1" id="KW-0472">Membrane</keyword>
<feature type="transmembrane region" description="Helical" evidence="1">
    <location>
        <begin position="440"/>
        <end position="462"/>
    </location>
</feature>
<feature type="transmembrane region" description="Helical" evidence="1">
    <location>
        <begin position="366"/>
        <end position="385"/>
    </location>
</feature>
<protein>
    <submittedName>
        <fullName evidence="2">Bacterial membrane protein YfhO</fullName>
    </submittedName>
</protein>
<feature type="transmembrane region" description="Helical" evidence="1">
    <location>
        <begin position="296"/>
        <end position="315"/>
    </location>
</feature>
<reference evidence="2 3" key="1">
    <citation type="submission" date="2019-02" db="EMBL/GenBank/DDBJ databases">
        <title>Deep-cultivation of Planctomycetes and their phenomic and genomic characterization uncovers novel biology.</title>
        <authorList>
            <person name="Wiegand S."/>
            <person name="Jogler M."/>
            <person name="Boedeker C."/>
            <person name="Pinto D."/>
            <person name="Vollmers J."/>
            <person name="Rivas-Marin E."/>
            <person name="Kohn T."/>
            <person name="Peeters S.H."/>
            <person name="Heuer A."/>
            <person name="Rast P."/>
            <person name="Oberbeckmann S."/>
            <person name="Bunk B."/>
            <person name="Jeske O."/>
            <person name="Meyerdierks A."/>
            <person name="Storesund J.E."/>
            <person name="Kallscheuer N."/>
            <person name="Luecker S."/>
            <person name="Lage O.M."/>
            <person name="Pohl T."/>
            <person name="Merkel B.J."/>
            <person name="Hornburger P."/>
            <person name="Mueller R.-W."/>
            <person name="Bruemmer F."/>
            <person name="Labrenz M."/>
            <person name="Spormann A.M."/>
            <person name="Op den Camp H."/>
            <person name="Overmann J."/>
            <person name="Amann R."/>
            <person name="Jetten M.S.M."/>
            <person name="Mascher T."/>
            <person name="Medema M.H."/>
            <person name="Devos D.P."/>
            <person name="Kaster A.-K."/>
            <person name="Ovreas L."/>
            <person name="Rohde M."/>
            <person name="Galperin M.Y."/>
            <person name="Jogler C."/>
        </authorList>
    </citation>
    <scope>NUCLEOTIDE SEQUENCE [LARGE SCALE GENOMIC DNA]</scope>
    <source>
        <strain evidence="2 3">Pan216</strain>
    </source>
</reference>
<feature type="transmembrane region" description="Helical" evidence="1">
    <location>
        <begin position="122"/>
        <end position="143"/>
    </location>
</feature>
<keyword evidence="1" id="KW-1133">Transmembrane helix</keyword>
<sequence>MDAATDHPKRPEGRRAGISLLAAIGYVAIAAAFFSPVLLSGRLLAPGDGGLFFLPAFLAPTGLWSNANWCGFPIAADPQNMTWYPILQLFRLTGSWNGFVIAAYVVASLGMYAYVKKVTAAALPAFLAGLVYGLGGFMVSHLGHPSMIHAAAWPPLILLGLESLRDRLRPAWIALTALAIGLCLVAGHPQIFIYAMGLGGLYALVRSWDASSGPIRYLSACAFAVLLGVALGAILLLPMLELTRFSSRAAMTYDFYDIFNLRLREWPRVLFPYLYGGFWNPASGATQPSFGEYESYVEVIGFAGLLTWALAGIALHASRFRALTWFWAAVALVALLMTFGSDVEPLSVFLFRIPGYNWFRCPGRHFLEMSLGLAVLSGLGLDALARLPQKKRRQLAILAGTGLAFVLFITYGYFALTYLHRTGSGKMPIVAGHDVRLFPWLNPALGGPLLAAALGVAVLIGWSRRCSAIWSGLLIATVVLDLGTFGWFCEWRPRSAPAVLLTPSDTLLTLREHLASTNQRAFSFQPATGTPELLAGQYARLHRIPIATGDNPLAPRTLLEMTKHWDAVESNLGDESRVLDVLACRYLLLSTSQCQRYATVLASSLTSDRLAEVARTDKFVVFENKRACPRCWLVQEAREPCEEGTLATLQTGHFPDGDPFDPRKTALLASPLELELGAPDPEATATVVAETTTRVTIATSSRSASILILSDADYPGWQAAVDGAPVTIERVNHTMRGVPVPAGDHQVVFAYRSSTTRVGAIVSLAALMVVGLLLLSVGMSGWTEQNDDAMSSQ</sequence>
<feature type="transmembrane region" description="Helical" evidence="1">
    <location>
        <begin position="217"/>
        <end position="237"/>
    </location>
</feature>
<feature type="transmembrane region" description="Helical" evidence="1">
    <location>
        <begin position="96"/>
        <end position="115"/>
    </location>
</feature>
<dbReference type="InterPro" id="IPR018580">
    <property type="entry name" value="Uncharacterised_YfhO"/>
</dbReference>
<feature type="transmembrane region" description="Helical" evidence="1">
    <location>
        <begin position="51"/>
        <end position="76"/>
    </location>
</feature>
<feature type="transmembrane region" description="Helical" evidence="1">
    <location>
        <begin position="469"/>
        <end position="488"/>
    </location>
</feature>
<evidence type="ECO:0000313" key="2">
    <source>
        <dbReference type="EMBL" id="QDU64881.1"/>
    </source>
</evidence>
<dbReference type="RefSeq" id="WP_145263396.1">
    <property type="nucleotide sequence ID" value="NZ_CP036279.1"/>
</dbReference>
<dbReference type="PANTHER" id="PTHR38454">
    <property type="entry name" value="INTEGRAL MEMBRANE PROTEIN-RELATED"/>
    <property type="match status" value="1"/>
</dbReference>
<gene>
    <name evidence="2" type="ORF">Pan216_57740</name>
</gene>